<gene>
    <name evidence="2" type="ORF">BED41_15310</name>
</gene>
<proteinExistence type="predicted"/>
<organism evidence="2 3">
    <name type="scientific">Cloacibacillus porcorum</name>
    <dbReference type="NCBI Taxonomy" id="1197717"/>
    <lineage>
        <taxon>Bacteria</taxon>
        <taxon>Thermotogati</taxon>
        <taxon>Synergistota</taxon>
        <taxon>Synergistia</taxon>
        <taxon>Synergistales</taxon>
        <taxon>Synergistaceae</taxon>
        <taxon>Cloacibacillus</taxon>
    </lineage>
</organism>
<evidence type="ECO:0000313" key="2">
    <source>
        <dbReference type="EMBL" id="ANZ46351.1"/>
    </source>
</evidence>
<dbReference type="CDD" id="cd00093">
    <property type="entry name" value="HTH_XRE"/>
    <property type="match status" value="1"/>
</dbReference>
<name>A0A1B2I8S1_9BACT</name>
<protein>
    <submittedName>
        <fullName evidence="2">Uncharacterized protein</fullName>
    </submittedName>
</protein>
<keyword evidence="1" id="KW-0238">DNA-binding</keyword>
<dbReference type="PROSITE" id="PS50943">
    <property type="entry name" value="HTH_CROC1"/>
    <property type="match status" value="1"/>
</dbReference>
<dbReference type="InterPro" id="IPR010982">
    <property type="entry name" value="Lambda_DNA-bd_dom_sf"/>
</dbReference>
<dbReference type="GO" id="GO:0003677">
    <property type="term" value="F:DNA binding"/>
    <property type="evidence" value="ECO:0007669"/>
    <property type="project" value="UniProtKB-KW"/>
</dbReference>
<dbReference type="KEGG" id="cpor:BED41_15310"/>
<sequence>MKKNYREGKCGNIIGKRLKSLRGEMSQGDMARRLDITQAYLCEIEKGKRTPSFDLLCSFAEKLNTSVSFLIGENKNLSFSEIYGGNSIAPSEQENDLAYELRKIIDDGRNSVSIELLLVHVKDKLRRQEPPLKGHDRDAVVSLLYGCLELLKNEDAME</sequence>
<evidence type="ECO:0000256" key="1">
    <source>
        <dbReference type="ARBA" id="ARBA00023125"/>
    </source>
</evidence>
<dbReference type="Proteomes" id="UP000093044">
    <property type="component" value="Chromosome"/>
</dbReference>
<dbReference type="Gene3D" id="1.10.260.40">
    <property type="entry name" value="lambda repressor-like DNA-binding domains"/>
    <property type="match status" value="1"/>
</dbReference>
<dbReference type="GeneID" id="83059214"/>
<dbReference type="InterPro" id="IPR001387">
    <property type="entry name" value="Cro/C1-type_HTH"/>
</dbReference>
<dbReference type="PANTHER" id="PTHR46558:SF11">
    <property type="entry name" value="HTH-TYPE TRANSCRIPTIONAL REGULATOR XRE"/>
    <property type="match status" value="1"/>
</dbReference>
<dbReference type="SUPFAM" id="SSF47413">
    <property type="entry name" value="lambda repressor-like DNA-binding domains"/>
    <property type="match status" value="1"/>
</dbReference>
<dbReference type="EMBL" id="CP016757">
    <property type="protein sequence ID" value="ANZ46351.1"/>
    <property type="molecule type" value="Genomic_DNA"/>
</dbReference>
<evidence type="ECO:0000313" key="3">
    <source>
        <dbReference type="Proteomes" id="UP000093044"/>
    </source>
</evidence>
<accession>A0A1B2I8S1</accession>
<dbReference type="RefSeq" id="WP_066748317.1">
    <property type="nucleotide sequence ID" value="NZ_CALCLR010000071.1"/>
</dbReference>
<dbReference type="PANTHER" id="PTHR46558">
    <property type="entry name" value="TRACRIPTIONAL REGULATORY PROTEIN-RELATED-RELATED"/>
    <property type="match status" value="1"/>
</dbReference>
<dbReference type="OrthoDB" id="965709at2"/>
<keyword evidence="3" id="KW-1185">Reference proteome</keyword>
<dbReference type="SMART" id="SM00530">
    <property type="entry name" value="HTH_XRE"/>
    <property type="match status" value="1"/>
</dbReference>
<reference evidence="2" key="1">
    <citation type="submission" date="2016-08" db="EMBL/GenBank/DDBJ databases">
        <title>Complete genome of Cloacibacillus porcorum.</title>
        <authorList>
            <person name="Looft T."/>
            <person name="Bayles D.O."/>
            <person name="Alt D.P."/>
        </authorList>
    </citation>
    <scope>NUCLEOTIDE SEQUENCE [LARGE SCALE GENOMIC DNA]</scope>
    <source>
        <strain evidence="2">CL-84</strain>
    </source>
</reference>
<dbReference type="AlphaFoldDB" id="A0A1B2I8S1"/>
<dbReference type="Pfam" id="PF01381">
    <property type="entry name" value="HTH_3"/>
    <property type="match status" value="1"/>
</dbReference>